<gene>
    <name evidence="7" type="ORF">FB391_2440</name>
</gene>
<keyword evidence="7" id="KW-0645">Protease</keyword>
<feature type="transmembrane region" description="Helical" evidence="5">
    <location>
        <begin position="54"/>
        <end position="72"/>
    </location>
</feature>
<keyword evidence="8" id="KW-1185">Reference proteome</keyword>
<dbReference type="GO" id="GO:0008233">
    <property type="term" value="F:peptidase activity"/>
    <property type="evidence" value="ECO:0007669"/>
    <property type="project" value="UniProtKB-KW"/>
</dbReference>
<keyword evidence="4 5" id="KW-0472">Membrane</keyword>
<dbReference type="AlphaFoldDB" id="A0A543F3H8"/>
<proteinExistence type="predicted"/>
<dbReference type="Gene3D" id="2.40.50.140">
    <property type="entry name" value="Nucleic acid-binding proteins"/>
    <property type="match status" value="1"/>
</dbReference>
<keyword evidence="2 5" id="KW-0812">Transmembrane</keyword>
<comment type="subcellular location">
    <subcellularLocation>
        <location evidence="1">Membrane</location>
        <topology evidence="1">Multi-pass membrane protein</topology>
    </subcellularLocation>
</comment>
<name>A0A543F3H8_9MICO</name>
<dbReference type="InterPro" id="IPR052165">
    <property type="entry name" value="Membrane_assoc_protease"/>
</dbReference>
<dbReference type="GO" id="GO:0006508">
    <property type="term" value="P:proteolysis"/>
    <property type="evidence" value="ECO:0007669"/>
    <property type="project" value="UniProtKB-KW"/>
</dbReference>
<evidence type="ECO:0000256" key="3">
    <source>
        <dbReference type="ARBA" id="ARBA00022989"/>
    </source>
</evidence>
<feature type="transmembrane region" description="Helical" evidence="5">
    <location>
        <begin position="12"/>
        <end position="34"/>
    </location>
</feature>
<dbReference type="SUPFAM" id="SSF141322">
    <property type="entry name" value="NfeD domain-like"/>
    <property type="match status" value="1"/>
</dbReference>
<keyword evidence="7" id="KW-0378">Hydrolase</keyword>
<evidence type="ECO:0000256" key="2">
    <source>
        <dbReference type="ARBA" id="ARBA00022692"/>
    </source>
</evidence>
<evidence type="ECO:0000256" key="5">
    <source>
        <dbReference type="SAM" id="Phobius"/>
    </source>
</evidence>
<dbReference type="PANTHER" id="PTHR33507:SF3">
    <property type="entry name" value="INNER MEMBRANE PROTEIN YBBJ"/>
    <property type="match status" value="1"/>
</dbReference>
<sequence length="163" mass="17344">MELIQTIEQWAWIGWLVLILVFLVIEMLTLDFTFLMLSIGGLAGLVSDLLGAPIWLQVIIAAAAGAVLILFLRPPLLRRLRRGEDPTPSNVDALIGIGGLVVSTVGAHAGQVKLANGDIWTARAEGGELEPGTRVLVSRIDGATAVVRGAEAITPPNPEEPRL</sequence>
<evidence type="ECO:0000256" key="1">
    <source>
        <dbReference type="ARBA" id="ARBA00004141"/>
    </source>
</evidence>
<evidence type="ECO:0000313" key="8">
    <source>
        <dbReference type="Proteomes" id="UP000320235"/>
    </source>
</evidence>
<accession>A0A543F3H8</accession>
<organism evidence="7 8">
    <name type="scientific">Microbacterium kyungheense</name>
    <dbReference type="NCBI Taxonomy" id="1263636"/>
    <lineage>
        <taxon>Bacteria</taxon>
        <taxon>Bacillati</taxon>
        <taxon>Actinomycetota</taxon>
        <taxon>Actinomycetes</taxon>
        <taxon>Micrococcales</taxon>
        <taxon>Microbacteriaceae</taxon>
        <taxon>Microbacterium</taxon>
    </lineage>
</organism>
<protein>
    <submittedName>
        <fullName evidence="7">Membrane protein implicated in regulation of membrane protease activity</fullName>
    </submittedName>
</protein>
<reference evidence="7 8" key="1">
    <citation type="submission" date="2019-06" db="EMBL/GenBank/DDBJ databases">
        <title>Sequencing the genomes of 1000 actinobacteria strains.</title>
        <authorList>
            <person name="Klenk H.-P."/>
        </authorList>
    </citation>
    <scope>NUCLEOTIDE SEQUENCE [LARGE SCALE GENOMIC DNA]</scope>
    <source>
        <strain evidence="7 8">DSM 105492</strain>
    </source>
</reference>
<evidence type="ECO:0000259" key="6">
    <source>
        <dbReference type="Pfam" id="PF01957"/>
    </source>
</evidence>
<dbReference type="OrthoDB" id="5023964at2"/>
<dbReference type="RefSeq" id="WP_141894610.1">
    <property type="nucleotide sequence ID" value="NZ_BAABLH010000005.1"/>
</dbReference>
<dbReference type="GO" id="GO:0005886">
    <property type="term" value="C:plasma membrane"/>
    <property type="evidence" value="ECO:0007669"/>
    <property type="project" value="TreeGrafter"/>
</dbReference>
<evidence type="ECO:0000256" key="4">
    <source>
        <dbReference type="ARBA" id="ARBA00023136"/>
    </source>
</evidence>
<dbReference type="EMBL" id="VFPE01000002">
    <property type="protein sequence ID" value="TQM28375.1"/>
    <property type="molecule type" value="Genomic_DNA"/>
</dbReference>
<dbReference type="InterPro" id="IPR012340">
    <property type="entry name" value="NA-bd_OB-fold"/>
</dbReference>
<comment type="caution">
    <text evidence="7">The sequence shown here is derived from an EMBL/GenBank/DDBJ whole genome shotgun (WGS) entry which is preliminary data.</text>
</comment>
<dbReference type="InterPro" id="IPR002810">
    <property type="entry name" value="NfeD-like_C"/>
</dbReference>
<feature type="domain" description="NfeD-like C-terminal" evidence="6">
    <location>
        <begin position="91"/>
        <end position="148"/>
    </location>
</feature>
<keyword evidence="3 5" id="KW-1133">Transmembrane helix</keyword>
<dbReference type="Pfam" id="PF01957">
    <property type="entry name" value="NfeD"/>
    <property type="match status" value="1"/>
</dbReference>
<evidence type="ECO:0000313" key="7">
    <source>
        <dbReference type="EMBL" id="TQM28375.1"/>
    </source>
</evidence>
<dbReference type="PANTHER" id="PTHR33507">
    <property type="entry name" value="INNER MEMBRANE PROTEIN YBBJ"/>
    <property type="match status" value="1"/>
</dbReference>
<dbReference type="Proteomes" id="UP000320235">
    <property type="component" value="Unassembled WGS sequence"/>
</dbReference>